<reference evidence="1 2" key="1">
    <citation type="submission" date="2020-12" db="EMBL/GenBank/DDBJ databases">
        <title>Comparative genome analysis of fungal antagonists Marinomonas ostreistagni 398 and M. spartinae 468.</title>
        <authorList>
            <person name="Fields J.L."/>
            <person name="Mavrodi O.V."/>
            <person name="Biber P.D."/>
            <person name="Indest K.J."/>
            <person name="Mavrodi D.V."/>
        </authorList>
    </citation>
    <scope>NUCLEOTIDE SEQUENCE [LARGE SCALE GENOMIC DNA]</scope>
    <source>
        <strain evidence="1 2">USM7</strain>
    </source>
</reference>
<organism evidence="1 2">
    <name type="scientific">Marinomonas ostreistagni</name>
    <dbReference type="NCBI Taxonomy" id="359209"/>
    <lineage>
        <taxon>Bacteria</taxon>
        <taxon>Pseudomonadati</taxon>
        <taxon>Pseudomonadota</taxon>
        <taxon>Gammaproteobacteria</taxon>
        <taxon>Oceanospirillales</taxon>
        <taxon>Oceanospirillaceae</taxon>
        <taxon>Marinomonas</taxon>
    </lineage>
</organism>
<dbReference type="RefSeq" id="WP_199460001.1">
    <property type="nucleotide sequence ID" value="NZ_JAEMUH010000001.1"/>
</dbReference>
<comment type="caution">
    <text evidence="1">The sequence shown here is derived from an EMBL/GenBank/DDBJ whole genome shotgun (WGS) entry which is preliminary data.</text>
</comment>
<dbReference type="Proteomes" id="UP000598488">
    <property type="component" value="Unassembled WGS sequence"/>
</dbReference>
<accession>A0ABS0Z6T6</accession>
<evidence type="ECO:0000313" key="1">
    <source>
        <dbReference type="EMBL" id="MBJ7549138.1"/>
    </source>
</evidence>
<sequence length="473" mass="53909">MIDPMVFKTSRELARSKLDKDNAMNSFGYWIDVENKWERYDKPAELIDFLSIHRTHAHKLNEFIADAGELSPEESEWMKQYIQLYTNVSRLLATTGNTGDLRHDLLETLVSWRLIKQYYPESCNILDFGAGAARYGVMSYLDHPNTTYTALDATLAAYTLQNMVLSYLDILQGDESLFEYLDYEALGRPLPDLASSSFHRTHIPTWVAKDLLVPKTQDVVVLSHVHGELSKEDFLRMVDFIDISLNDEGIVFVRSELTWGDTRDYWNTVDLHGLELVEELGKLGLLPIHTESLGGYLTTVFAKQDSQHFKNACAKEQTDECVLWELKHSREITLYAARQYTRKHLGLLAKSGQPALIVGNDNPLFEQFDGQSVAQNSSENAVLNETALGQLRQGDSELSELVAGNDHVVVLSEQCRSYANAMKIEADLSQHYDCQFAIRRCYPFYGVLILSKQYLLETDSHFDSPIFHINDLK</sequence>
<gene>
    <name evidence="1" type="ORF">JHD44_00450</name>
</gene>
<dbReference type="EMBL" id="JAEMUH010000001">
    <property type="protein sequence ID" value="MBJ7549138.1"/>
    <property type="molecule type" value="Genomic_DNA"/>
</dbReference>
<protein>
    <submittedName>
        <fullName evidence="1">Uncharacterized protein</fullName>
    </submittedName>
</protein>
<name>A0ABS0Z6T6_9GAMM</name>
<keyword evidence="2" id="KW-1185">Reference proteome</keyword>
<proteinExistence type="predicted"/>
<evidence type="ECO:0000313" key="2">
    <source>
        <dbReference type="Proteomes" id="UP000598488"/>
    </source>
</evidence>